<feature type="transmembrane region" description="Helical" evidence="7">
    <location>
        <begin position="251"/>
        <end position="273"/>
    </location>
</feature>
<dbReference type="PROSITE" id="PS50850">
    <property type="entry name" value="MFS"/>
    <property type="match status" value="1"/>
</dbReference>
<protein>
    <submittedName>
        <fullName evidence="9">MFS family permease</fullName>
    </submittedName>
</protein>
<feature type="transmembrane region" description="Helical" evidence="7">
    <location>
        <begin position="285"/>
        <end position="304"/>
    </location>
</feature>
<dbReference type="PANTHER" id="PTHR23513">
    <property type="entry name" value="INTEGRAL MEMBRANE EFFLUX PROTEIN-RELATED"/>
    <property type="match status" value="1"/>
</dbReference>
<gene>
    <name evidence="9" type="ORF">J2S11_000917</name>
</gene>
<evidence type="ECO:0000256" key="2">
    <source>
        <dbReference type="ARBA" id="ARBA00022448"/>
    </source>
</evidence>
<keyword evidence="4 7" id="KW-0812">Transmembrane</keyword>
<evidence type="ECO:0000256" key="5">
    <source>
        <dbReference type="ARBA" id="ARBA00022989"/>
    </source>
</evidence>
<reference evidence="9 10" key="1">
    <citation type="submission" date="2023-07" db="EMBL/GenBank/DDBJ databases">
        <title>Genomic Encyclopedia of Type Strains, Phase IV (KMG-IV): sequencing the most valuable type-strain genomes for metagenomic binning, comparative biology and taxonomic classification.</title>
        <authorList>
            <person name="Goeker M."/>
        </authorList>
    </citation>
    <scope>NUCLEOTIDE SEQUENCE [LARGE SCALE GENOMIC DNA]</scope>
    <source>
        <strain evidence="9 10">DSM 12751</strain>
    </source>
</reference>
<feature type="transmembrane region" description="Helical" evidence="7">
    <location>
        <begin position="12"/>
        <end position="33"/>
    </location>
</feature>
<evidence type="ECO:0000256" key="3">
    <source>
        <dbReference type="ARBA" id="ARBA00022475"/>
    </source>
</evidence>
<keyword evidence="2" id="KW-0813">Transport</keyword>
<evidence type="ECO:0000259" key="8">
    <source>
        <dbReference type="PROSITE" id="PS50850"/>
    </source>
</evidence>
<feature type="domain" description="Major facilitator superfamily (MFS) profile" evidence="8">
    <location>
        <begin position="217"/>
        <end position="420"/>
    </location>
</feature>
<dbReference type="RefSeq" id="WP_307391495.1">
    <property type="nucleotide sequence ID" value="NZ_BAAADK010000010.1"/>
</dbReference>
<proteinExistence type="predicted"/>
<keyword evidence="6 7" id="KW-0472">Membrane</keyword>
<evidence type="ECO:0000256" key="1">
    <source>
        <dbReference type="ARBA" id="ARBA00004651"/>
    </source>
</evidence>
<dbReference type="Pfam" id="PF05977">
    <property type="entry name" value="MFS_3"/>
    <property type="match status" value="1"/>
</dbReference>
<comment type="caution">
    <text evidence="9">The sequence shown here is derived from an EMBL/GenBank/DDBJ whole genome shotgun (WGS) entry which is preliminary data.</text>
</comment>
<accession>A0ABT9VW31</accession>
<dbReference type="PANTHER" id="PTHR23513:SF6">
    <property type="entry name" value="MAJOR FACILITATOR SUPERFAMILY ASSOCIATED DOMAIN-CONTAINING PROTEIN"/>
    <property type="match status" value="1"/>
</dbReference>
<keyword evidence="10" id="KW-1185">Reference proteome</keyword>
<sequence>MKLTAYNNYIFYWIASTLSYFGTYVTSLALQVLVVVHLQGNTIDVGWINASRWIPYVLLGLMAGVLIDRVSRRSVLIVTDFGRAALLVLICLLTVLDVVNVSFLMIIMMLFGALSLFNDAASQSFVPQLVPKDLLMPAYARLEQSAAVAETSGPAVAGMLIAVLSAPFALLANAGTYLFSGFVMASIKHSTRQEAPQKVSFKEQIKDGLRWVYHHRYLKTLALNTHAWFLFHSMIGAILVTFALTELGFSASTFGFVMTAAGVGALLGTTLSTRLNLRWGIGRSMAIARLLYCPAVIIMVLAPSAEQGNLLLSTFVLIGVGQFLYGCALGIEGPLEMGYRQTITPSHLHGRMNATMRSINRSMIVIGAPLGGLIADMFGFRAALGVVIVGLAVVGIWFFFSPMRHARLDETETTDKPLNQ</sequence>
<dbReference type="Proteomes" id="UP001235840">
    <property type="component" value="Unassembled WGS sequence"/>
</dbReference>
<comment type="subcellular location">
    <subcellularLocation>
        <location evidence="1">Cell membrane</location>
        <topology evidence="1">Multi-pass membrane protein</topology>
    </subcellularLocation>
</comment>
<feature type="transmembrane region" description="Helical" evidence="7">
    <location>
        <begin position="84"/>
        <end position="117"/>
    </location>
</feature>
<feature type="transmembrane region" description="Helical" evidence="7">
    <location>
        <begin position="358"/>
        <end position="375"/>
    </location>
</feature>
<dbReference type="InterPro" id="IPR020846">
    <property type="entry name" value="MFS_dom"/>
</dbReference>
<evidence type="ECO:0000256" key="6">
    <source>
        <dbReference type="ARBA" id="ARBA00023136"/>
    </source>
</evidence>
<dbReference type="SUPFAM" id="SSF103473">
    <property type="entry name" value="MFS general substrate transporter"/>
    <property type="match status" value="1"/>
</dbReference>
<evidence type="ECO:0000313" key="10">
    <source>
        <dbReference type="Proteomes" id="UP001235840"/>
    </source>
</evidence>
<dbReference type="InterPro" id="IPR036259">
    <property type="entry name" value="MFS_trans_sf"/>
</dbReference>
<feature type="transmembrane region" description="Helical" evidence="7">
    <location>
        <begin position="155"/>
        <end position="179"/>
    </location>
</feature>
<feature type="transmembrane region" description="Helical" evidence="7">
    <location>
        <begin position="310"/>
        <end position="331"/>
    </location>
</feature>
<keyword evidence="5 7" id="KW-1133">Transmembrane helix</keyword>
<dbReference type="EMBL" id="JAUSTY010000003">
    <property type="protein sequence ID" value="MDQ0165017.1"/>
    <property type="molecule type" value="Genomic_DNA"/>
</dbReference>
<evidence type="ECO:0000256" key="7">
    <source>
        <dbReference type="SAM" id="Phobius"/>
    </source>
</evidence>
<evidence type="ECO:0000313" key="9">
    <source>
        <dbReference type="EMBL" id="MDQ0165017.1"/>
    </source>
</evidence>
<dbReference type="CDD" id="cd06173">
    <property type="entry name" value="MFS_MefA_like"/>
    <property type="match status" value="1"/>
</dbReference>
<dbReference type="InterPro" id="IPR010290">
    <property type="entry name" value="TM_effector"/>
</dbReference>
<feature type="transmembrane region" description="Helical" evidence="7">
    <location>
        <begin position="381"/>
        <end position="400"/>
    </location>
</feature>
<name>A0ABT9VW31_9BACI</name>
<evidence type="ECO:0000256" key="4">
    <source>
        <dbReference type="ARBA" id="ARBA00022692"/>
    </source>
</evidence>
<feature type="transmembrane region" description="Helical" evidence="7">
    <location>
        <begin position="53"/>
        <end position="72"/>
    </location>
</feature>
<organism evidence="9 10">
    <name type="scientific">Caldalkalibacillus horti</name>
    <dbReference type="NCBI Taxonomy" id="77523"/>
    <lineage>
        <taxon>Bacteria</taxon>
        <taxon>Bacillati</taxon>
        <taxon>Bacillota</taxon>
        <taxon>Bacilli</taxon>
        <taxon>Bacillales</taxon>
        <taxon>Bacillaceae</taxon>
        <taxon>Caldalkalibacillus</taxon>
    </lineage>
</organism>
<keyword evidence="3" id="KW-1003">Cell membrane</keyword>
<dbReference type="Gene3D" id="1.20.1250.20">
    <property type="entry name" value="MFS general substrate transporter like domains"/>
    <property type="match status" value="1"/>
</dbReference>
<feature type="transmembrane region" description="Helical" evidence="7">
    <location>
        <begin position="226"/>
        <end position="245"/>
    </location>
</feature>